<organism evidence="1 2">
    <name type="scientific">Penicillium cosmopolitanum</name>
    <dbReference type="NCBI Taxonomy" id="1131564"/>
    <lineage>
        <taxon>Eukaryota</taxon>
        <taxon>Fungi</taxon>
        <taxon>Dikarya</taxon>
        <taxon>Ascomycota</taxon>
        <taxon>Pezizomycotina</taxon>
        <taxon>Eurotiomycetes</taxon>
        <taxon>Eurotiomycetidae</taxon>
        <taxon>Eurotiales</taxon>
        <taxon>Aspergillaceae</taxon>
        <taxon>Penicillium</taxon>
    </lineage>
</organism>
<dbReference type="Proteomes" id="UP001147747">
    <property type="component" value="Unassembled WGS sequence"/>
</dbReference>
<protein>
    <submittedName>
        <fullName evidence="1">Uncharacterized protein</fullName>
    </submittedName>
</protein>
<dbReference type="GeneID" id="81367476"/>
<gene>
    <name evidence="1" type="ORF">N7509_003859</name>
</gene>
<dbReference type="AlphaFoldDB" id="A0A9W9W672"/>
<evidence type="ECO:0000313" key="2">
    <source>
        <dbReference type="Proteomes" id="UP001147747"/>
    </source>
</evidence>
<accession>A0A9W9W672</accession>
<proteinExistence type="predicted"/>
<name>A0A9W9W672_9EURO</name>
<dbReference type="RefSeq" id="XP_056491230.1">
    <property type="nucleotide sequence ID" value="XM_056628496.1"/>
</dbReference>
<evidence type="ECO:0000313" key="1">
    <source>
        <dbReference type="EMBL" id="KAJ5403988.1"/>
    </source>
</evidence>
<reference evidence="1" key="1">
    <citation type="submission" date="2022-12" db="EMBL/GenBank/DDBJ databases">
        <authorList>
            <person name="Petersen C."/>
        </authorList>
    </citation>
    <scope>NUCLEOTIDE SEQUENCE</scope>
    <source>
        <strain evidence="1">IBT 29677</strain>
    </source>
</reference>
<reference evidence="1" key="2">
    <citation type="journal article" date="2023" name="IMA Fungus">
        <title>Comparative genomic study of the Penicillium genus elucidates a diverse pangenome and 15 lateral gene transfer events.</title>
        <authorList>
            <person name="Petersen C."/>
            <person name="Sorensen T."/>
            <person name="Nielsen M.R."/>
            <person name="Sondergaard T.E."/>
            <person name="Sorensen J.L."/>
            <person name="Fitzpatrick D.A."/>
            <person name="Frisvad J.C."/>
            <person name="Nielsen K.L."/>
        </authorList>
    </citation>
    <scope>NUCLEOTIDE SEQUENCE</scope>
    <source>
        <strain evidence="1">IBT 29677</strain>
    </source>
</reference>
<dbReference type="EMBL" id="JAPZBU010000005">
    <property type="protein sequence ID" value="KAJ5403988.1"/>
    <property type="molecule type" value="Genomic_DNA"/>
</dbReference>
<sequence>MHLGFKIRNAIEKITGVLGDSLAHPQCQTVRLRTPKWMSLPHLPVEVWRFRAFCQERDDFLIEIAQRDDYLFRISVGYSDGPLVTLQDVIHGACACGTINNAFDPLYRPHYDGENNRPSFR</sequence>
<keyword evidence="2" id="KW-1185">Reference proteome</keyword>
<comment type="caution">
    <text evidence="1">The sequence shown here is derived from an EMBL/GenBank/DDBJ whole genome shotgun (WGS) entry which is preliminary data.</text>
</comment>